<comment type="pathway">
    <text evidence="4 19">Cell wall biogenesis; peptidoglycan biosynthesis.</text>
</comment>
<dbReference type="SUPFAM" id="SSF56176">
    <property type="entry name" value="FAD-binding/transporter-associated domain-like"/>
    <property type="match status" value="1"/>
</dbReference>
<dbReference type="SUPFAM" id="SSF56194">
    <property type="entry name" value="Uridine diphospho-N-Acetylenolpyruvylglucosamine reductase, MurB, C-terminal domain"/>
    <property type="match status" value="1"/>
</dbReference>
<reference evidence="21 22" key="1">
    <citation type="submission" date="2024-03" db="EMBL/GenBank/DDBJ databases">
        <title>Ignisphaera cupida sp. nov., a hyperthermophilic hydrolytic archaeon from a hot spring of Kamchatka, and proposal of Ignisphaeraceae fam. nov.</title>
        <authorList>
            <person name="Podosokorskaya O.A."/>
            <person name="Elcheninov A.G."/>
            <person name="Maltseva A.I."/>
            <person name="Zayulina K.S."/>
            <person name="Novikov A."/>
            <person name="Merkel A.Y."/>
        </authorList>
    </citation>
    <scope>NUCLEOTIDE SEQUENCE [LARGE SCALE GENOMIC DNA]</scope>
    <source>
        <strain evidence="21 22">38H-sp</strain>
    </source>
</reference>
<comment type="caution">
    <text evidence="19">Lacks conserved residue(s) required for the propagation of feature annotation.</text>
</comment>
<dbReference type="Gene3D" id="3.30.465.10">
    <property type="match status" value="1"/>
</dbReference>
<dbReference type="EMBL" id="JBCHKQ010000002">
    <property type="protein sequence ID" value="MEM5948242.1"/>
    <property type="molecule type" value="Genomic_DNA"/>
</dbReference>
<comment type="similarity">
    <text evidence="19">Belongs to the MurB family.</text>
</comment>
<comment type="cofactor">
    <cofactor evidence="1 19">
        <name>FAD</name>
        <dbReference type="ChEBI" id="CHEBI:57692"/>
    </cofactor>
</comment>
<dbReference type="InterPro" id="IPR016167">
    <property type="entry name" value="FAD-bd_PCMH_sub1"/>
</dbReference>
<keyword evidence="13 19" id="KW-0573">Peptidoglycan synthesis</keyword>
<dbReference type="PANTHER" id="PTHR21071">
    <property type="entry name" value="UDP-N-ACETYLENOLPYRUVOYLGLUCOSAMINE REDUCTASE"/>
    <property type="match status" value="1"/>
</dbReference>
<dbReference type="Pfam" id="PF01565">
    <property type="entry name" value="FAD_binding_4"/>
    <property type="match status" value="1"/>
</dbReference>
<dbReference type="InterPro" id="IPR006094">
    <property type="entry name" value="Oxid_FAD_bind_N"/>
</dbReference>
<name>A0ABU9UDL8_9SPIR</name>
<dbReference type="InterPro" id="IPR036635">
    <property type="entry name" value="MurB_C_sf"/>
</dbReference>
<dbReference type="Gene3D" id="3.90.78.10">
    <property type="entry name" value="UDP-N-acetylenolpyruvoylglucosamine reductase, C-terminal domain"/>
    <property type="match status" value="1"/>
</dbReference>
<evidence type="ECO:0000256" key="16">
    <source>
        <dbReference type="ARBA" id="ARBA00023316"/>
    </source>
</evidence>
<sequence length="305" mass="33862">MVNVRKLLKKINISSEILFDEPMSNHTSFKVGGPADAFAEPADTLELIKLINICRENNIPLFILGGGANIVVSDRGIRGLVISTTRLCAINIKNNTVECQAGISMEELVLKTTEKGLGGIEDFAWMPGSLGGSIRMNARCYNTSISDVLESVIWLDMTTGRTKTYIKNPSDFAYKISPFQKGDKLILQAKLALHYNDKNILKKRIEEIKQDREKKGHFFAPSAGSVFKNNRDFGQPTGVLIDNLGLKGYSIGDAQVSPFHGNIIINRGQAKAEDIKRLIEYLQEQVYNAYGFTIEPEVIFAGDWD</sequence>
<evidence type="ECO:0000256" key="7">
    <source>
        <dbReference type="ARBA" id="ARBA00022490"/>
    </source>
</evidence>
<dbReference type="PROSITE" id="PS51387">
    <property type="entry name" value="FAD_PCMH"/>
    <property type="match status" value="1"/>
</dbReference>
<accession>A0ABU9UDL8</accession>
<comment type="catalytic activity">
    <reaction evidence="18 19">
        <text>UDP-N-acetyl-alpha-D-muramate + NADP(+) = UDP-N-acetyl-3-O-(1-carboxyvinyl)-alpha-D-glucosamine + NADPH + H(+)</text>
        <dbReference type="Rhea" id="RHEA:12248"/>
        <dbReference type="ChEBI" id="CHEBI:15378"/>
        <dbReference type="ChEBI" id="CHEBI:57783"/>
        <dbReference type="ChEBI" id="CHEBI:58349"/>
        <dbReference type="ChEBI" id="CHEBI:68483"/>
        <dbReference type="ChEBI" id="CHEBI:70757"/>
        <dbReference type="EC" id="1.3.1.98"/>
    </reaction>
</comment>
<organism evidence="21 22">
    <name type="scientific">Rarispira pelagica</name>
    <dbReference type="NCBI Taxonomy" id="3141764"/>
    <lineage>
        <taxon>Bacteria</taxon>
        <taxon>Pseudomonadati</taxon>
        <taxon>Spirochaetota</taxon>
        <taxon>Spirochaetia</taxon>
        <taxon>Winmispirales</taxon>
        <taxon>Winmispiraceae</taxon>
        <taxon>Rarispira</taxon>
    </lineage>
</organism>
<dbReference type="GO" id="GO:0008762">
    <property type="term" value="F:UDP-N-acetylmuramate dehydrogenase activity"/>
    <property type="evidence" value="ECO:0007669"/>
    <property type="project" value="UniProtKB-EC"/>
</dbReference>
<keyword evidence="7 19" id="KW-0963">Cytoplasm</keyword>
<dbReference type="HAMAP" id="MF_00037">
    <property type="entry name" value="MurB"/>
    <property type="match status" value="1"/>
</dbReference>
<dbReference type="Pfam" id="PF02873">
    <property type="entry name" value="MurB_C"/>
    <property type="match status" value="1"/>
</dbReference>
<evidence type="ECO:0000256" key="8">
    <source>
        <dbReference type="ARBA" id="ARBA00022618"/>
    </source>
</evidence>
<evidence type="ECO:0000256" key="19">
    <source>
        <dbReference type="HAMAP-Rule" id="MF_00037"/>
    </source>
</evidence>
<evidence type="ECO:0000256" key="13">
    <source>
        <dbReference type="ARBA" id="ARBA00022984"/>
    </source>
</evidence>
<keyword evidence="16 19" id="KW-0961">Cell wall biogenesis/degradation</keyword>
<keyword evidence="12 19" id="KW-0133">Cell shape</keyword>
<dbReference type="PANTHER" id="PTHR21071:SF4">
    <property type="entry name" value="UDP-N-ACETYLENOLPYRUVOYLGLUCOSAMINE REDUCTASE"/>
    <property type="match status" value="1"/>
</dbReference>
<evidence type="ECO:0000256" key="18">
    <source>
        <dbReference type="ARBA" id="ARBA00048914"/>
    </source>
</evidence>
<evidence type="ECO:0000313" key="22">
    <source>
        <dbReference type="Proteomes" id="UP001466331"/>
    </source>
</evidence>
<feature type="domain" description="FAD-binding PCMH-type" evidence="20">
    <location>
        <begin position="31"/>
        <end position="196"/>
    </location>
</feature>
<keyword evidence="9 19" id="KW-0285">Flavoprotein</keyword>
<keyword evidence="15 19" id="KW-0131">Cell cycle</keyword>
<keyword evidence="22" id="KW-1185">Reference proteome</keyword>
<protein>
    <recommendedName>
        <fullName evidence="6 19">UDP-N-acetylenolpyruvoylglucosamine reductase</fullName>
        <ecNumber evidence="5 19">1.3.1.98</ecNumber>
    </recommendedName>
    <alternativeName>
        <fullName evidence="17 19">UDP-N-acetylmuramate dehydrogenase</fullName>
    </alternativeName>
</protein>
<evidence type="ECO:0000256" key="11">
    <source>
        <dbReference type="ARBA" id="ARBA00022857"/>
    </source>
</evidence>
<dbReference type="Proteomes" id="UP001466331">
    <property type="component" value="Unassembled WGS sequence"/>
</dbReference>
<evidence type="ECO:0000259" key="20">
    <source>
        <dbReference type="PROSITE" id="PS51387"/>
    </source>
</evidence>
<evidence type="ECO:0000256" key="4">
    <source>
        <dbReference type="ARBA" id="ARBA00004752"/>
    </source>
</evidence>
<comment type="function">
    <text evidence="2 19">Cell wall formation.</text>
</comment>
<dbReference type="InterPro" id="IPR016166">
    <property type="entry name" value="FAD-bd_PCMH"/>
</dbReference>
<dbReference type="InterPro" id="IPR036318">
    <property type="entry name" value="FAD-bd_PCMH-like_sf"/>
</dbReference>
<keyword evidence="10 19" id="KW-0274">FAD</keyword>
<evidence type="ECO:0000256" key="6">
    <source>
        <dbReference type="ARBA" id="ARBA00015188"/>
    </source>
</evidence>
<evidence type="ECO:0000256" key="1">
    <source>
        <dbReference type="ARBA" id="ARBA00001974"/>
    </source>
</evidence>
<evidence type="ECO:0000256" key="12">
    <source>
        <dbReference type="ARBA" id="ARBA00022960"/>
    </source>
</evidence>
<feature type="active site" description="Proton donor" evidence="19">
    <location>
        <position position="225"/>
    </location>
</feature>
<dbReference type="NCBIfam" id="NF010480">
    <property type="entry name" value="PRK13905.1"/>
    <property type="match status" value="1"/>
</dbReference>
<evidence type="ECO:0000256" key="5">
    <source>
        <dbReference type="ARBA" id="ARBA00012518"/>
    </source>
</evidence>
<dbReference type="InterPro" id="IPR003170">
    <property type="entry name" value="MurB"/>
</dbReference>
<keyword evidence="14 19" id="KW-0560">Oxidoreductase</keyword>
<evidence type="ECO:0000256" key="15">
    <source>
        <dbReference type="ARBA" id="ARBA00023306"/>
    </source>
</evidence>
<dbReference type="EC" id="1.3.1.98" evidence="5 19"/>
<dbReference type="Gene3D" id="3.30.43.10">
    <property type="entry name" value="Uridine Diphospho-n-acetylenolpyruvylglucosamine Reductase, domain 2"/>
    <property type="match status" value="1"/>
</dbReference>
<proteinExistence type="inferred from homology"/>
<comment type="subcellular location">
    <subcellularLocation>
        <location evidence="3 19">Cytoplasm</location>
    </subcellularLocation>
</comment>
<evidence type="ECO:0000256" key="17">
    <source>
        <dbReference type="ARBA" id="ARBA00031026"/>
    </source>
</evidence>
<feature type="active site" evidence="19">
    <location>
        <position position="297"/>
    </location>
</feature>
<evidence type="ECO:0000256" key="9">
    <source>
        <dbReference type="ARBA" id="ARBA00022630"/>
    </source>
</evidence>
<evidence type="ECO:0000256" key="14">
    <source>
        <dbReference type="ARBA" id="ARBA00023002"/>
    </source>
</evidence>
<gene>
    <name evidence="19 21" type="primary">murB</name>
    <name evidence="21" type="ORF">WKV44_06775</name>
</gene>
<keyword evidence="11 19" id="KW-0521">NADP</keyword>
<keyword evidence="8 19" id="KW-0132">Cell division</keyword>
<dbReference type="NCBIfam" id="TIGR00179">
    <property type="entry name" value="murB"/>
    <property type="match status" value="1"/>
</dbReference>
<evidence type="ECO:0000256" key="2">
    <source>
        <dbReference type="ARBA" id="ARBA00003921"/>
    </source>
</evidence>
<evidence type="ECO:0000256" key="10">
    <source>
        <dbReference type="ARBA" id="ARBA00022827"/>
    </source>
</evidence>
<dbReference type="InterPro" id="IPR016169">
    <property type="entry name" value="FAD-bd_PCMH_sub2"/>
</dbReference>
<dbReference type="InterPro" id="IPR011601">
    <property type="entry name" value="MurB_C"/>
</dbReference>
<dbReference type="RefSeq" id="WP_420069688.1">
    <property type="nucleotide sequence ID" value="NZ_JBCHKQ010000002.1"/>
</dbReference>
<comment type="caution">
    <text evidence="21">The sequence shown here is derived from an EMBL/GenBank/DDBJ whole genome shotgun (WGS) entry which is preliminary data.</text>
</comment>
<evidence type="ECO:0000256" key="3">
    <source>
        <dbReference type="ARBA" id="ARBA00004496"/>
    </source>
</evidence>
<evidence type="ECO:0000313" key="21">
    <source>
        <dbReference type="EMBL" id="MEM5948242.1"/>
    </source>
</evidence>